<keyword evidence="5" id="KW-1185">Reference proteome</keyword>
<feature type="domain" description="HTH tetR-type" evidence="3">
    <location>
        <begin position="15"/>
        <end position="75"/>
    </location>
</feature>
<evidence type="ECO:0000313" key="5">
    <source>
        <dbReference type="Proteomes" id="UP001550535"/>
    </source>
</evidence>
<dbReference type="InterPro" id="IPR050109">
    <property type="entry name" value="HTH-type_TetR-like_transc_reg"/>
</dbReference>
<protein>
    <submittedName>
        <fullName evidence="4">TetR/AcrR family transcriptional regulator</fullName>
    </submittedName>
</protein>
<dbReference type="RefSeq" id="WP_357804411.1">
    <property type="nucleotide sequence ID" value="NZ_JBEYBM010000008.1"/>
</dbReference>
<dbReference type="Gene3D" id="1.10.357.10">
    <property type="entry name" value="Tetracycline Repressor, domain 2"/>
    <property type="match status" value="1"/>
</dbReference>
<keyword evidence="1 2" id="KW-0238">DNA-binding</keyword>
<dbReference type="Pfam" id="PF00440">
    <property type="entry name" value="TetR_N"/>
    <property type="match status" value="1"/>
</dbReference>
<evidence type="ECO:0000313" key="4">
    <source>
        <dbReference type="EMBL" id="MEU2125954.1"/>
    </source>
</evidence>
<dbReference type="PANTHER" id="PTHR30055">
    <property type="entry name" value="HTH-TYPE TRANSCRIPTIONAL REGULATOR RUTR"/>
    <property type="match status" value="1"/>
</dbReference>
<dbReference type="PROSITE" id="PS50977">
    <property type="entry name" value="HTH_TETR_2"/>
    <property type="match status" value="1"/>
</dbReference>
<proteinExistence type="predicted"/>
<dbReference type="InterPro" id="IPR001647">
    <property type="entry name" value="HTH_TetR"/>
</dbReference>
<sequence>MTGVAVEPSGRRSADDRRRQLIGIGLGMLIDRPWHQITVDAVAQQAGISRGLLFHYFPTKQDYYAQLVRAASQRFLRATGPDPDAADPLASMIANFVGYMRKRSGPLVGLLRAAGQDPVLEAIMERMHDELTDRVFAALGRPARSTAERLVVRSWWAMAEDLTVQWLSRDDVDQGRLDLLLFDTLSRVLDSVDTGRVADPE</sequence>
<dbReference type="PANTHER" id="PTHR30055:SF226">
    <property type="entry name" value="HTH-TYPE TRANSCRIPTIONAL REGULATOR PKSA"/>
    <property type="match status" value="1"/>
</dbReference>
<evidence type="ECO:0000259" key="3">
    <source>
        <dbReference type="PROSITE" id="PS50977"/>
    </source>
</evidence>
<organism evidence="4 5">
    <name type="scientific">Nocardia niwae</name>
    <dbReference type="NCBI Taxonomy" id="626084"/>
    <lineage>
        <taxon>Bacteria</taxon>
        <taxon>Bacillati</taxon>
        <taxon>Actinomycetota</taxon>
        <taxon>Actinomycetes</taxon>
        <taxon>Mycobacteriales</taxon>
        <taxon>Nocardiaceae</taxon>
        <taxon>Nocardia</taxon>
    </lineage>
</organism>
<reference evidence="4 5" key="1">
    <citation type="submission" date="2024-06" db="EMBL/GenBank/DDBJ databases">
        <title>The Natural Products Discovery Center: Release of the First 8490 Sequenced Strains for Exploring Actinobacteria Biosynthetic Diversity.</title>
        <authorList>
            <person name="Kalkreuter E."/>
            <person name="Kautsar S.A."/>
            <person name="Yang D."/>
            <person name="Bader C.D."/>
            <person name="Teijaro C.N."/>
            <person name="Fluegel L."/>
            <person name="Davis C.M."/>
            <person name="Simpson J.R."/>
            <person name="Lauterbach L."/>
            <person name="Steele A.D."/>
            <person name="Gui C."/>
            <person name="Meng S."/>
            <person name="Li G."/>
            <person name="Viehrig K."/>
            <person name="Ye F."/>
            <person name="Su P."/>
            <person name="Kiefer A.F."/>
            <person name="Nichols A."/>
            <person name="Cepeda A.J."/>
            <person name="Yan W."/>
            <person name="Fan B."/>
            <person name="Jiang Y."/>
            <person name="Adhikari A."/>
            <person name="Zheng C.-J."/>
            <person name="Schuster L."/>
            <person name="Cowan T.M."/>
            <person name="Smanski M.J."/>
            <person name="Chevrette M.G."/>
            <person name="De Carvalho L.P.S."/>
            <person name="Shen B."/>
        </authorList>
    </citation>
    <scope>NUCLEOTIDE SEQUENCE [LARGE SCALE GENOMIC DNA]</scope>
    <source>
        <strain evidence="4 5">NPDC019434</strain>
    </source>
</reference>
<comment type="caution">
    <text evidence="4">The sequence shown here is derived from an EMBL/GenBank/DDBJ whole genome shotgun (WGS) entry which is preliminary data.</text>
</comment>
<gene>
    <name evidence="4" type="ORF">ABZ507_29485</name>
</gene>
<dbReference type="InterPro" id="IPR009057">
    <property type="entry name" value="Homeodomain-like_sf"/>
</dbReference>
<evidence type="ECO:0000256" key="2">
    <source>
        <dbReference type="PROSITE-ProRule" id="PRU00335"/>
    </source>
</evidence>
<feature type="DNA-binding region" description="H-T-H motif" evidence="2">
    <location>
        <begin position="38"/>
        <end position="57"/>
    </location>
</feature>
<evidence type="ECO:0000256" key="1">
    <source>
        <dbReference type="ARBA" id="ARBA00023125"/>
    </source>
</evidence>
<dbReference type="EMBL" id="JBEYBR010000107">
    <property type="protein sequence ID" value="MEU2125954.1"/>
    <property type="molecule type" value="Genomic_DNA"/>
</dbReference>
<accession>A0ABV2XJC1</accession>
<name>A0ABV2XJC1_9NOCA</name>
<dbReference type="SUPFAM" id="SSF46689">
    <property type="entry name" value="Homeodomain-like"/>
    <property type="match status" value="1"/>
</dbReference>
<dbReference type="Proteomes" id="UP001550535">
    <property type="component" value="Unassembled WGS sequence"/>
</dbReference>